<proteinExistence type="predicted"/>
<name>A0A0N8CE48_9CRUS</name>
<evidence type="ECO:0000313" key="1">
    <source>
        <dbReference type="EMBL" id="KZS07978.1"/>
    </source>
</evidence>
<protein>
    <submittedName>
        <fullName evidence="1">Putative Cell growth-regulating nucleolar protein</fullName>
    </submittedName>
</protein>
<dbReference type="EMBL" id="LRGB01002384">
    <property type="protein sequence ID" value="KZS07978.1"/>
    <property type="molecule type" value="Genomic_DNA"/>
</dbReference>
<accession>A0A0N8CE48</accession>
<organism evidence="1 2">
    <name type="scientific">Daphnia magna</name>
    <dbReference type="NCBI Taxonomy" id="35525"/>
    <lineage>
        <taxon>Eukaryota</taxon>
        <taxon>Metazoa</taxon>
        <taxon>Ecdysozoa</taxon>
        <taxon>Arthropoda</taxon>
        <taxon>Crustacea</taxon>
        <taxon>Branchiopoda</taxon>
        <taxon>Diplostraca</taxon>
        <taxon>Cladocera</taxon>
        <taxon>Anomopoda</taxon>
        <taxon>Daphniidae</taxon>
        <taxon>Daphnia</taxon>
    </lineage>
</organism>
<dbReference type="AlphaFoldDB" id="A0A0N8CE48"/>
<reference evidence="1 2" key="1">
    <citation type="submission" date="2016-03" db="EMBL/GenBank/DDBJ databases">
        <title>EvidentialGene: Evidence-directed Construction of Genes on Genomes.</title>
        <authorList>
            <person name="Gilbert D.G."/>
            <person name="Choi J.-H."/>
            <person name="Mockaitis K."/>
            <person name="Colbourne J."/>
            <person name="Pfrender M."/>
        </authorList>
    </citation>
    <scope>NUCLEOTIDE SEQUENCE [LARGE SCALE GENOMIC DNA]</scope>
    <source>
        <strain evidence="1 2">Xinb3</strain>
        <tissue evidence="1">Complete organism</tissue>
    </source>
</reference>
<comment type="caution">
    <text evidence="1">The sequence shown here is derived from an EMBL/GenBank/DDBJ whole genome shotgun (WGS) entry which is preliminary data.</text>
</comment>
<sequence>MVKHAHARLEQYAIDRKENWMAMLKGMIKSVGDANEDLTIALEKLCQSKKVPRRWIKLNKPKFMNFLKYLRYKIDPKVAEQLWGMFSKALEAEKKKEEKKKAPKVTEKTTSEEKMEN</sequence>
<keyword evidence="2" id="KW-1185">Reference proteome</keyword>
<dbReference type="Proteomes" id="UP000076858">
    <property type="component" value="Unassembled WGS sequence"/>
</dbReference>
<dbReference type="OrthoDB" id="10345560at2759"/>
<gene>
    <name evidence="1" type="ORF">APZ42_028366</name>
</gene>
<evidence type="ECO:0000313" key="2">
    <source>
        <dbReference type="Proteomes" id="UP000076858"/>
    </source>
</evidence>